<dbReference type="InterPro" id="IPR005174">
    <property type="entry name" value="KIB1-4_b-propeller"/>
</dbReference>
<dbReference type="EMBL" id="JAVIJP010000052">
    <property type="protein sequence ID" value="KAL3625491.1"/>
    <property type="molecule type" value="Genomic_DNA"/>
</dbReference>
<evidence type="ECO:0000313" key="2">
    <source>
        <dbReference type="EMBL" id="KAL3625491.1"/>
    </source>
</evidence>
<dbReference type="Pfam" id="PF03478">
    <property type="entry name" value="Beta-prop_KIB1-4"/>
    <property type="match status" value="1"/>
</dbReference>
<gene>
    <name evidence="2" type="ORF">CASFOL_030945</name>
</gene>
<dbReference type="Proteomes" id="UP001632038">
    <property type="component" value="Unassembled WGS sequence"/>
</dbReference>
<dbReference type="AlphaFoldDB" id="A0ABD3C6S7"/>
<accession>A0ABD3C6S7</accession>
<comment type="caution">
    <text evidence="2">The sequence shown here is derived from an EMBL/GenBank/DDBJ whole genome shotgun (WGS) entry which is preliminary data.</text>
</comment>
<organism evidence="2 3">
    <name type="scientific">Castilleja foliolosa</name>
    <dbReference type="NCBI Taxonomy" id="1961234"/>
    <lineage>
        <taxon>Eukaryota</taxon>
        <taxon>Viridiplantae</taxon>
        <taxon>Streptophyta</taxon>
        <taxon>Embryophyta</taxon>
        <taxon>Tracheophyta</taxon>
        <taxon>Spermatophyta</taxon>
        <taxon>Magnoliopsida</taxon>
        <taxon>eudicotyledons</taxon>
        <taxon>Gunneridae</taxon>
        <taxon>Pentapetalae</taxon>
        <taxon>asterids</taxon>
        <taxon>lamiids</taxon>
        <taxon>Lamiales</taxon>
        <taxon>Orobanchaceae</taxon>
        <taxon>Pedicularideae</taxon>
        <taxon>Castillejinae</taxon>
        <taxon>Castilleja</taxon>
    </lineage>
</organism>
<name>A0ABD3C6S7_9LAMI</name>
<keyword evidence="3" id="KW-1185">Reference proteome</keyword>
<protein>
    <recommendedName>
        <fullName evidence="1">KIB1-4 beta-propeller domain-containing protein</fullName>
    </recommendedName>
</protein>
<feature type="domain" description="KIB1-4 beta-propeller" evidence="1">
    <location>
        <begin position="108"/>
        <end position="408"/>
    </location>
</feature>
<evidence type="ECO:0000313" key="3">
    <source>
        <dbReference type="Proteomes" id="UP001632038"/>
    </source>
</evidence>
<dbReference type="PANTHER" id="PTHR44259:SF37">
    <property type="entry name" value="DUF1618 DOMAIN-CONTAINING PROTEIN"/>
    <property type="match status" value="1"/>
</dbReference>
<evidence type="ECO:0000259" key="1">
    <source>
        <dbReference type="Pfam" id="PF03478"/>
    </source>
</evidence>
<reference evidence="3" key="1">
    <citation type="journal article" date="2024" name="IScience">
        <title>Strigolactones Initiate the Formation of Haustorium-like Structures in Castilleja.</title>
        <authorList>
            <person name="Buerger M."/>
            <person name="Peterson D."/>
            <person name="Chory J."/>
        </authorList>
    </citation>
    <scope>NUCLEOTIDE SEQUENCE [LARGE SCALE GENOMIC DNA]</scope>
</reference>
<dbReference type="PANTHER" id="PTHR44259">
    <property type="entry name" value="OS07G0183000 PROTEIN-RELATED"/>
    <property type="match status" value="1"/>
</dbReference>
<dbReference type="InterPro" id="IPR050942">
    <property type="entry name" value="F-box_BR-signaling"/>
</dbReference>
<proteinExistence type="predicted"/>
<sequence length="440" mass="50223">MAFASSVFIHSIRAKVTSSNYCNFVKWSARSGASWFNRRGLSTATATTAVQNQDSPPWLMLPPEYEDGKLSYKDGMYEFGKRSYKLYSLLDNKVQTPCFDEVIRDLPLTCRGSSHGWLALLGPCNEGFFLYNPISRRHIKLPSIFNLPKLPGDDIERSTISTTWRDVQKLILTCSPDEDEENCRAVMINGFGNMLAFCCPGKSKEWTMIRDEERGHRSYDDCVYSTSRKLLYGLTHLKGLETWDIGDPSSPKLIKVDECTYFPSFEMSLWRLCLPSEYLVVAGEDLLLVVQYIVTSVGPDGSCFHYEDEQPRPDNCRHMTIRFDVFKHDPEKGRYEFVDYSSSLGGFAFFVGLNSHSVAIPAARFPELKPDSIYFTDGYIYGKGPLDGYDSDDDNDEPFDGRDIGIYNYRDKTVSQCYYPWDIVKNNLTAPIWFFPSSTI</sequence>